<dbReference type="InterPro" id="IPR051678">
    <property type="entry name" value="AGP_Transferase"/>
</dbReference>
<evidence type="ECO:0000259" key="1">
    <source>
        <dbReference type="Pfam" id="PF01636"/>
    </source>
</evidence>
<evidence type="ECO:0000313" key="3">
    <source>
        <dbReference type="Proteomes" id="UP001642482"/>
    </source>
</evidence>
<dbReference type="Proteomes" id="UP001642482">
    <property type="component" value="Unassembled WGS sequence"/>
</dbReference>
<dbReference type="PANTHER" id="PTHR21310:SF37">
    <property type="entry name" value="AMINOGLYCOSIDE PHOSPHOTRANSFERASE DOMAIN-CONTAINING PROTEIN"/>
    <property type="match status" value="1"/>
</dbReference>
<organism evidence="2 3">
    <name type="scientific">Sporothrix eucalyptigena</name>
    <dbReference type="NCBI Taxonomy" id="1812306"/>
    <lineage>
        <taxon>Eukaryota</taxon>
        <taxon>Fungi</taxon>
        <taxon>Dikarya</taxon>
        <taxon>Ascomycota</taxon>
        <taxon>Pezizomycotina</taxon>
        <taxon>Sordariomycetes</taxon>
        <taxon>Sordariomycetidae</taxon>
        <taxon>Ophiostomatales</taxon>
        <taxon>Ophiostomataceae</taxon>
        <taxon>Sporothrix</taxon>
    </lineage>
</organism>
<dbReference type="PANTHER" id="PTHR21310">
    <property type="entry name" value="AMINOGLYCOSIDE PHOSPHOTRANSFERASE-RELATED-RELATED"/>
    <property type="match status" value="1"/>
</dbReference>
<dbReference type="SUPFAM" id="SSF56112">
    <property type="entry name" value="Protein kinase-like (PK-like)"/>
    <property type="match status" value="1"/>
</dbReference>
<gene>
    <name evidence="2" type="ORF">SEUCBS140593_005302</name>
</gene>
<name>A0ABP0BW69_9PEZI</name>
<dbReference type="Pfam" id="PF01636">
    <property type="entry name" value="APH"/>
    <property type="match status" value="1"/>
</dbReference>
<reference evidence="2 3" key="1">
    <citation type="submission" date="2024-01" db="EMBL/GenBank/DDBJ databases">
        <authorList>
            <person name="Allen C."/>
            <person name="Tagirdzhanova G."/>
        </authorList>
    </citation>
    <scope>NUCLEOTIDE SEQUENCE [LARGE SCALE GENOMIC DNA]</scope>
</reference>
<evidence type="ECO:0000313" key="2">
    <source>
        <dbReference type="EMBL" id="CAK7223635.1"/>
    </source>
</evidence>
<accession>A0ABP0BW69</accession>
<protein>
    <recommendedName>
        <fullName evidence="1">Aminoglycoside phosphotransferase domain-containing protein</fullName>
    </recommendedName>
</protein>
<feature type="domain" description="Aminoglycoside phosphotransferase" evidence="1">
    <location>
        <begin position="75"/>
        <end position="297"/>
    </location>
</feature>
<dbReference type="InterPro" id="IPR002575">
    <property type="entry name" value="Aminoglycoside_PTrfase"/>
</dbReference>
<dbReference type="EMBL" id="CAWUHD010000051">
    <property type="protein sequence ID" value="CAK7223635.1"/>
    <property type="molecule type" value="Genomic_DNA"/>
</dbReference>
<proteinExistence type="predicted"/>
<sequence length="397" mass="44336">MLLPTPTGTVALKWAERIYDPDASSTKAMQQTDWPALCRLAKSLRGNIPCVPLDHTTNGLNNMARLLRFDDGVLWVARVAMRRGDDVAAKLSCEVDTMLWIQETSSLPVPVIFAYEVDSNNAVGVPFVLMSFIPGNTAMDSGGGFETHHGVIPLDCRPRFYRNVAEFHVRMAALRLPRIGTVRKTPDGRFEAGPIPGIGGPFDTATAFFQAWADATKFPRWPDEILEIMGSAPEAQKVADAIGSFIGRFRMVVPKLVLKNEHDKGPFPLCHPDFLHSNMIIDDDYSLLGVIDWEGVCTLPLELVRFPRFLDLIPPLFGRRDRCDENGQPYDEDDRQRWQERREYVEMVSTVEAGEDGTLSACLADEHAQALAYAMEGFENGKMGLYDELLDSIETDL</sequence>
<dbReference type="InterPro" id="IPR011009">
    <property type="entry name" value="Kinase-like_dom_sf"/>
</dbReference>
<keyword evidence="3" id="KW-1185">Reference proteome</keyword>
<comment type="caution">
    <text evidence="2">The sequence shown here is derived from an EMBL/GenBank/DDBJ whole genome shotgun (WGS) entry which is preliminary data.</text>
</comment>